<dbReference type="EMBL" id="FZOA01000002">
    <property type="protein sequence ID" value="SNR69589.1"/>
    <property type="molecule type" value="Genomic_DNA"/>
</dbReference>
<comment type="subunit">
    <text evidence="3">UreD, UreF and UreG form a complex that acts as a GTP-hydrolysis-dependent molecular chaperone, activating the urease apoprotein by helping to assemble the nickel containing metallocenter of UreC. The UreE protein probably delivers the nickel.</text>
</comment>
<comment type="subcellular location">
    <subcellularLocation>
        <location evidence="3">Cytoplasm</location>
    </subcellularLocation>
</comment>
<dbReference type="GO" id="GO:0016151">
    <property type="term" value="F:nickel cation binding"/>
    <property type="evidence" value="ECO:0007669"/>
    <property type="project" value="UniProtKB-UniRule"/>
</dbReference>
<name>A0A238YGT6_9PROT</name>
<gene>
    <name evidence="3" type="primary">ureF</name>
    <name evidence="4" type="ORF">SAMN05192560_0545</name>
</gene>
<dbReference type="AlphaFoldDB" id="A0A238YGT6"/>
<evidence type="ECO:0000256" key="1">
    <source>
        <dbReference type="ARBA" id="ARBA00022988"/>
    </source>
</evidence>
<sequence>MNKSQSLVRLLQLASPMLPVGAYSYSQGLEWGIESGEVHDLVSAQAWIGDVLQVYQGGFELPVLSRFYRAWQSGDADALNDWNAFYLAGRDNAEALAESRQMGYSLKRLLLEFDDLPDAWTMMMEALPSASFPALYAGISQAWGIDEQDALQAYAWSWLENQVSAAMKAVPLGQVAGQKILLSVADSISVLVEEAMHLPDFMISNFCPILTIAGCRHETQYSRLFRS</sequence>
<comment type="similarity">
    <text evidence="3">Belongs to the UreF family.</text>
</comment>
<dbReference type="Gene3D" id="1.10.4190.10">
    <property type="entry name" value="Urease accessory protein UreF"/>
    <property type="match status" value="1"/>
</dbReference>
<comment type="function">
    <text evidence="3">Required for maturation of urease via the functional incorporation of the urease nickel metallocenter.</text>
</comment>
<dbReference type="PANTHER" id="PTHR33620">
    <property type="entry name" value="UREASE ACCESSORY PROTEIN F"/>
    <property type="match status" value="1"/>
</dbReference>
<keyword evidence="1 3" id="KW-0996">Nickel insertion</keyword>
<evidence type="ECO:0000313" key="4">
    <source>
        <dbReference type="EMBL" id="SNR69589.1"/>
    </source>
</evidence>
<dbReference type="PIRSF" id="PIRSF009467">
    <property type="entry name" value="Ureas_acces_UreF"/>
    <property type="match status" value="1"/>
</dbReference>
<evidence type="ECO:0000256" key="3">
    <source>
        <dbReference type="HAMAP-Rule" id="MF_01385"/>
    </source>
</evidence>
<evidence type="ECO:0000313" key="5">
    <source>
        <dbReference type="Proteomes" id="UP000198305"/>
    </source>
</evidence>
<dbReference type="InterPro" id="IPR002639">
    <property type="entry name" value="UreF"/>
</dbReference>
<reference evidence="5" key="1">
    <citation type="submission" date="2017-06" db="EMBL/GenBank/DDBJ databases">
        <authorList>
            <person name="Varghese N."/>
            <person name="Submissions S."/>
        </authorList>
    </citation>
    <scope>NUCLEOTIDE SEQUENCE [LARGE SCALE GENOMIC DNA]</scope>
    <source>
        <strain evidence="5">Ca-68</strain>
    </source>
</reference>
<dbReference type="PANTHER" id="PTHR33620:SF1">
    <property type="entry name" value="UREASE ACCESSORY PROTEIN F"/>
    <property type="match status" value="1"/>
</dbReference>
<dbReference type="Proteomes" id="UP000198305">
    <property type="component" value="Unassembled WGS sequence"/>
</dbReference>
<organism evidence="4 5">
    <name type="scientific">Methylobacillus rhizosphaerae</name>
    <dbReference type="NCBI Taxonomy" id="551994"/>
    <lineage>
        <taxon>Bacteria</taxon>
        <taxon>Pseudomonadati</taxon>
        <taxon>Pseudomonadota</taxon>
        <taxon>Betaproteobacteria</taxon>
        <taxon>Nitrosomonadales</taxon>
        <taxon>Methylophilaceae</taxon>
        <taxon>Methylobacillus</taxon>
    </lineage>
</organism>
<dbReference type="GO" id="GO:0005737">
    <property type="term" value="C:cytoplasm"/>
    <property type="evidence" value="ECO:0007669"/>
    <property type="project" value="UniProtKB-SubCell"/>
</dbReference>
<accession>A0A238YGT6</accession>
<evidence type="ECO:0000256" key="2">
    <source>
        <dbReference type="ARBA" id="ARBA00023186"/>
    </source>
</evidence>
<proteinExistence type="inferred from homology"/>
<keyword evidence="2 3" id="KW-0143">Chaperone</keyword>
<keyword evidence="5" id="KW-1185">Reference proteome</keyword>
<dbReference type="RefSeq" id="WP_089374697.1">
    <property type="nucleotide sequence ID" value="NZ_FZOA01000002.1"/>
</dbReference>
<dbReference type="Pfam" id="PF01730">
    <property type="entry name" value="UreF"/>
    <property type="match status" value="1"/>
</dbReference>
<dbReference type="OrthoDB" id="9798772at2"/>
<dbReference type="InterPro" id="IPR038277">
    <property type="entry name" value="UreF_sf"/>
</dbReference>
<keyword evidence="3" id="KW-0963">Cytoplasm</keyword>
<dbReference type="HAMAP" id="MF_01385">
    <property type="entry name" value="UreF"/>
    <property type="match status" value="1"/>
</dbReference>
<protein>
    <recommendedName>
        <fullName evidence="3">Urease accessory protein UreF</fullName>
    </recommendedName>
</protein>